<evidence type="ECO:0000256" key="9">
    <source>
        <dbReference type="ARBA" id="ARBA00023136"/>
    </source>
</evidence>
<gene>
    <name evidence="11" type="primary">znuC</name>
    <name evidence="11" type="ORF">MAIT1_01760</name>
</gene>
<dbReference type="GO" id="GO:0006829">
    <property type="term" value="P:zinc ion transport"/>
    <property type="evidence" value="ECO:0007669"/>
    <property type="project" value="UniProtKB-KW"/>
</dbReference>
<evidence type="ECO:0000256" key="2">
    <source>
        <dbReference type="ARBA" id="ARBA00022475"/>
    </source>
</evidence>
<dbReference type="GO" id="GO:0010043">
    <property type="term" value="P:response to zinc ion"/>
    <property type="evidence" value="ECO:0007669"/>
    <property type="project" value="TreeGrafter"/>
</dbReference>
<dbReference type="GO" id="GO:0016887">
    <property type="term" value="F:ATP hydrolysis activity"/>
    <property type="evidence" value="ECO:0007669"/>
    <property type="project" value="InterPro"/>
</dbReference>
<reference evidence="11 12" key="1">
    <citation type="journal article" date="2016" name="BMC Genomics">
        <title>Combined genomic and structural analyses of a cultured magnetotactic bacterium reveals its niche adaptation to a dynamic environment.</title>
        <authorList>
            <person name="Araujo A.C."/>
            <person name="Morillo V."/>
            <person name="Cypriano J."/>
            <person name="Teixeira L.C."/>
            <person name="Leao P."/>
            <person name="Lyra S."/>
            <person name="Almeida L.G."/>
            <person name="Bazylinski D.A."/>
            <person name="Vasconcellos A.T."/>
            <person name="Abreu F."/>
            <person name="Lins U."/>
        </authorList>
    </citation>
    <scope>NUCLEOTIDE SEQUENCE [LARGE SCALE GENOMIC DNA]</scope>
    <source>
        <strain evidence="11 12">IT-1</strain>
    </source>
</reference>
<evidence type="ECO:0000313" key="12">
    <source>
        <dbReference type="Proteomes" id="UP000194003"/>
    </source>
</evidence>
<evidence type="ECO:0000256" key="7">
    <source>
        <dbReference type="ARBA" id="ARBA00022967"/>
    </source>
</evidence>
<dbReference type="CDD" id="cd03235">
    <property type="entry name" value="ABC_Metallic_Cations"/>
    <property type="match status" value="1"/>
</dbReference>
<keyword evidence="7" id="KW-1278">Translocase</keyword>
<dbReference type="InterPro" id="IPR003593">
    <property type="entry name" value="AAA+_ATPase"/>
</dbReference>
<dbReference type="Pfam" id="PF00005">
    <property type="entry name" value="ABC_tran"/>
    <property type="match status" value="1"/>
</dbReference>
<keyword evidence="9" id="KW-0472">Membrane</keyword>
<dbReference type="GO" id="GO:0005524">
    <property type="term" value="F:ATP binding"/>
    <property type="evidence" value="ECO:0007669"/>
    <property type="project" value="UniProtKB-KW"/>
</dbReference>
<keyword evidence="4" id="KW-0862">Zinc</keyword>
<keyword evidence="12" id="KW-1185">Reference proteome</keyword>
<comment type="caution">
    <text evidence="11">The sequence shown here is derived from an EMBL/GenBank/DDBJ whole genome shotgun (WGS) entry which is preliminary data.</text>
</comment>
<dbReference type="RefSeq" id="WP_085444001.1">
    <property type="nucleotide sequence ID" value="NZ_LVJN01000020.1"/>
</dbReference>
<dbReference type="InterPro" id="IPR027417">
    <property type="entry name" value="P-loop_NTPase"/>
</dbReference>
<evidence type="ECO:0000256" key="1">
    <source>
        <dbReference type="ARBA" id="ARBA00022448"/>
    </source>
</evidence>
<dbReference type="InterPro" id="IPR050153">
    <property type="entry name" value="Metal_Ion_Import_ABC"/>
</dbReference>
<dbReference type="PANTHER" id="PTHR42734">
    <property type="entry name" value="METAL TRANSPORT SYSTEM ATP-BINDING PROTEIN TM_0124-RELATED"/>
    <property type="match status" value="1"/>
</dbReference>
<proteinExistence type="predicted"/>
<evidence type="ECO:0000256" key="8">
    <source>
        <dbReference type="ARBA" id="ARBA00023065"/>
    </source>
</evidence>
<evidence type="ECO:0000256" key="4">
    <source>
        <dbReference type="ARBA" id="ARBA00022833"/>
    </source>
</evidence>
<feature type="domain" description="ABC transporter" evidence="10">
    <location>
        <begin position="12"/>
        <end position="227"/>
    </location>
</feature>
<evidence type="ECO:0000259" key="10">
    <source>
        <dbReference type="PROSITE" id="PS50893"/>
    </source>
</evidence>
<keyword evidence="2" id="KW-1003">Cell membrane</keyword>
<dbReference type="Gene3D" id="3.40.50.300">
    <property type="entry name" value="P-loop containing nucleotide triphosphate hydrolases"/>
    <property type="match status" value="1"/>
</dbReference>
<dbReference type="InterPro" id="IPR003439">
    <property type="entry name" value="ABC_transporter-like_ATP-bd"/>
</dbReference>
<dbReference type="PANTHER" id="PTHR42734:SF9">
    <property type="entry name" value="ZINC IMPORT ATP-BINDING PROTEIN ZNUC"/>
    <property type="match status" value="1"/>
</dbReference>
<dbReference type="PROSITE" id="PS00211">
    <property type="entry name" value="ABC_TRANSPORTER_1"/>
    <property type="match status" value="1"/>
</dbReference>
<dbReference type="SMART" id="SM00382">
    <property type="entry name" value="AAA"/>
    <property type="match status" value="1"/>
</dbReference>
<dbReference type="EMBL" id="LVJN01000020">
    <property type="protein sequence ID" value="OSM01730.1"/>
    <property type="molecule type" value="Genomic_DNA"/>
</dbReference>
<dbReference type="AlphaFoldDB" id="A0A1Y2K104"/>
<dbReference type="OrthoDB" id="9780942at2"/>
<keyword evidence="6" id="KW-0864">Zinc transport</keyword>
<accession>A0A1Y2K104</accession>
<dbReference type="STRING" id="1434232.MAIT1_01760"/>
<keyword evidence="1" id="KW-0813">Transport</keyword>
<dbReference type="InterPro" id="IPR017871">
    <property type="entry name" value="ABC_transporter-like_CS"/>
</dbReference>
<dbReference type="SUPFAM" id="SSF52540">
    <property type="entry name" value="P-loop containing nucleoside triphosphate hydrolases"/>
    <property type="match status" value="1"/>
</dbReference>
<dbReference type="PROSITE" id="PS50893">
    <property type="entry name" value="ABC_TRANSPORTER_2"/>
    <property type="match status" value="1"/>
</dbReference>
<dbReference type="Proteomes" id="UP000194003">
    <property type="component" value="Unassembled WGS sequence"/>
</dbReference>
<evidence type="ECO:0000256" key="3">
    <source>
        <dbReference type="ARBA" id="ARBA00022741"/>
    </source>
</evidence>
<organism evidence="11 12">
    <name type="scientific">Magnetofaba australis IT-1</name>
    <dbReference type="NCBI Taxonomy" id="1434232"/>
    <lineage>
        <taxon>Bacteria</taxon>
        <taxon>Pseudomonadati</taxon>
        <taxon>Pseudomonadota</taxon>
        <taxon>Magnetococcia</taxon>
        <taxon>Magnetococcales</taxon>
        <taxon>Magnetococcaceae</taxon>
        <taxon>Magnetofaba</taxon>
    </lineage>
</organism>
<keyword evidence="8" id="KW-0406">Ion transport</keyword>
<name>A0A1Y2K104_9PROT</name>
<evidence type="ECO:0000256" key="5">
    <source>
        <dbReference type="ARBA" id="ARBA00022840"/>
    </source>
</evidence>
<dbReference type="FunFam" id="3.40.50.300:FF:000392">
    <property type="entry name" value="Zinc import ATP-binding protein ZnuC"/>
    <property type="match status" value="1"/>
</dbReference>
<evidence type="ECO:0000313" key="11">
    <source>
        <dbReference type="EMBL" id="OSM01730.1"/>
    </source>
</evidence>
<keyword evidence="5 11" id="KW-0067">ATP-binding</keyword>
<evidence type="ECO:0000256" key="6">
    <source>
        <dbReference type="ARBA" id="ARBA00022906"/>
    </source>
</evidence>
<keyword evidence="3" id="KW-0547">Nucleotide-binding</keyword>
<protein>
    <submittedName>
        <fullName evidence="11">Putative high-affinity zinc uptake system ATP-binding protein ZnuC</fullName>
    </submittedName>
</protein>
<sequence length="275" mass="29701">MNAAAPHTAALLTAEGLSIGFGDQTILSGVDLIIHRAEIVTLIGPNGAGKTTLLKALLGLIKPQSGRIHRTPGMSIGYAPQRMRIDPALPLNVRRLMTLTHRHDDAEILQALQETGVASRLDAPVQGLSGGEFQRALLARALLTKPDLLVLDEPTQGVDFAGEAALYRLIAQLRKHYGCAILMVSHDLHMVMSSTDRVICLNGHICCEGEPLSVARHPEFTSLFGEGLAGAYAVYTHQHDHEHAIDGHVCHTPGCAKRRQEAPQHMDADQQKDAL</sequence>